<evidence type="ECO:0000313" key="2">
    <source>
        <dbReference type="Proteomes" id="UP000095283"/>
    </source>
</evidence>
<proteinExistence type="predicted"/>
<accession>A0A1I7WYF7</accession>
<feature type="transmembrane region" description="Helical" evidence="1">
    <location>
        <begin position="30"/>
        <end position="49"/>
    </location>
</feature>
<evidence type="ECO:0000313" key="3">
    <source>
        <dbReference type="WBParaSite" id="Hba_10293"/>
    </source>
</evidence>
<reference evidence="3" key="1">
    <citation type="submission" date="2016-11" db="UniProtKB">
        <authorList>
            <consortium name="WormBaseParasite"/>
        </authorList>
    </citation>
    <scope>IDENTIFICATION</scope>
</reference>
<dbReference type="AlphaFoldDB" id="A0A1I7WYF7"/>
<organism evidence="2 3">
    <name type="scientific">Heterorhabditis bacteriophora</name>
    <name type="common">Entomopathogenic nematode worm</name>
    <dbReference type="NCBI Taxonomy" id="37862"/>
    <lineage>
        <taxon>Eukaryota</taxon>
        <taxon>Metazoa</taxon>
        <taxon>Ecdysozoa</taxon>
        <taxon>Nematoda</taxon>
        <taxon>Chromadorea</taxon>
        <taxon>Rhabditida</taxon>
        <taxon>Rhabditina</taxon>
        <taxon>Rhabditomorpha</taxon>
        <taxon>Strongyloidea</taxon>
        <taxon>Heterorhabditidae</taxon>
        <taxon>Heterorhabditis</taxon>
    </lineage>
</organism>
<protein>
    <submittedName>
        <fullName evidence="3">Cytochrome b</fullName>
    </submittedName>
</protein>
<dbReference type="WBParaSite" id="Hba_10293">
    <property type="protein sequence ID" value="Hba_10293"/>
    <property type="gene ID" value="Hba_10293"/>
</dbReference>
<name>A0A1I7WYF7_HETBA</name>
<keyword evidence="1" id="KW-0812">Transmembrane</keyword>
<sequence length="51" mass="6071">MLVFAFWFSFSISISIFSLLSLRNSQFNQFSSFVICHWHLVILSFYLFLSV</sequence>
<keyword evidence="1" id="KW-1133">Transmembrane helix</keyword>
<evidence type="ECO:0000256" key="1">
    <source>
        <dbReference type="SAM" id="Phobius"/>
    </source>
</evidence>
<keyword evidence="1" id="KW-0472">Membrane</keyword>
<keyword evidence="2" id="KW-1185">Reference proteome</keyword>
<dbReference type="Proteomes" id="UP000095283">
    <property type="component" value="Unplaced"/>
</dbReference>
<feature type="transmembrane region" description="Helical" evidence="1">
    <location>
        <begin position="6"/>
        <end position="23"/>
    </location>
</feature>